<keyword evidence="8" id="KW-1185">Reference proteome</keyword>
<comment type="catalytic activity">
    <reaction evidence="3 4">
        <text>an acyl phosphate + H2O = a carboxylate + phosphate + H(+)</text>
        <dbReference type="Rhea" id="RHEA:14965"/>
        <dbReference type="ChEBI" id="CHEBI:15377"/>
        <dbReference type="ChEBI" id="CHEBI:15378"/>
        <dbReference type="ChEBI" id="CHEBI:29067"/>
        <dbReference type="ChEBI" id="CHEBI:43474"/>
        <dbReference type="ChEBI" id="CHEBI:59918"/>
        <dbReference type="EC" id="3.6.1.7"/>
    </reaction>
</comment>
<dbReference type="SUPFAM" id="SSF54975">
    <property type="entry name" value="Acylphosphatase/BLUF domain-like"/>
    <property type="match status" value="1"/>
</dbReference>
<feature type="active site" evidence="4">
    <location>
        <position position="20"/>
    </location>
</feature>
<name>A0A947D349_9HYPH</name>
<evidence type="ECO:0000313" key="8">
    <source>
        <dbReference type="Proteomes" id="UP000766595"/>
    </source>
</evidence>
<dbReference type="EMBL" id="JAHHZF010000005">
    <property type="protein sequence ID" value="MBT9290130.1"/>
    <property type="molecule type" value="Genomic_DNA"/>
</dbReference>
<feature type="domain" description="Acylphosphatase-like" evidence="6">
    <location>
        <begin position="5"/>
        <end position="93"/>
    </location>
</feature>
<dbReference type="PANTHER" id="PTHR47268:SF4">
    <property type="entry name" value="ACYLPHOSPHATASE"/>
    <property type="match status" value="1"/>
</dbReference>
<dbReference type="PRINTS" id="PR00112">
    <property type="entry name" value="ACYLPHPHTASE"/>
</dbReference>
<accession>A0A947D349</accession>
<reference evidence="7 8" key="1">
    <citation type="submission" date="2021-06" db="EMBL/GenBank/DDBJ databases">
        <authorList>
            <person name="Grouzdev D.S."/>
            <person name="Koziaeva V."/>
        </authorList>
    </citation>
    <scope>NUCLEOTIDE SEQUENCE [LARGE SCALE GENOMIC DNA]</scope>
    <source>
        <strain evidence="7 8">22</strain>
    </source>
</reference>
<dbReference type="PROSITE" id="PS51160">
    <property type="entry name" value="ACYLPHOSPHATASE_3"/>
    <property type="match status" value="1"/>
</dbReference>
<feature type="active site" evidence="4">
    <location>
        <position position="38"/>
    </location>
</feature>
<sequence>MTVRTIRATVSGRVQGVGYREWTRRNAGAAGLAGWVRNRREGTVEAVLSGPDAAVAGLIERLRRGPRSAEVTGVAIEEIAAPEGLPAEFEIRPTV</sequence>
<evidence type="ECO:0000259" key="6">
    <source>
        <dbReference type="PROSITE" id="PS51160"/>
    </source>
</evidence>
<dbReference type="RefSeq" id="WP_261968740.1">
    <property type="nucleotide sequence ID" value="NZ_JAHHZF010000005.1"/>
</dbReference>
<comment type="similarity">
    <text evidence="1 5">Belongs to the acylphosphatase family.</text>
</comment>
<dbReference type="Gene3D" id="3.30.70.100">
    <property type="match status" value="1"/>
</dbReference>
<proteinExistence type="inferred from homology"/>
<evidence type="ECO:0000256" key="3">
    <source>
        <dbReference type="ARBA" id="ARBA00047645"/>
    </source>
</evidence>
<dbReference type="AlphaFoldDB" id="A0A947D349"/>
<dbReference type="PROSITE" id="PS00151">
    <property type="entry name" value="ACYLPHOSPHATASE_2"/>
    <property type="match status" value="1"/>
</dbReference>
<organism evidence="7 8">
    <name type="scientific">Prosthecodimorpha staleyi</name>
    <dbReference type="NCBI Taxonomy" id="2840188"/>
    <lineage>
        <taxon>Bacteria</taxon>
        <taxon>Pseudomonadati</taxon>
        <taxon>Pseudomonadota</taxon>
        <taxon>Alphaproteobacteria</taxon>
        <taxon>Hyphomicrobiales</taxon>
        <taxon>Ancalomicrobiaceae</taxon>
        <taxon>Prosthecodimorpha</taxon>
    </lineage>
</organism>
<dbReference type="Pfam" id="PF00708">
    <property type="entry name" value="Acylphosphatase"/>
    <property type="match status" value="1"/>
</dbReference>
<dbReference type="InterPro" id="IPR001792">
    <property type="entry name" value="Acylphosphatase-like_dom"/>
</dbReference>
<dbReference type="InterPro" id="IPR020456">
    <property type="entry name" value="Acylphosphatase"/>
</dbReference>
<evidence type="ECO:0000256" key="2">
    <source>
        <dbReference type="ARBA" id="ARBA00012150"/>
    </source>
</evidence>
<protein>
    <recommendedName>
        <fullName evidence="2 4">acylphosphatase</fullName>
        <ecNumber evidence="2 4">3.6.1.7</ecNumber>
    </recommendedName>
</protein>
<comment type="caution">
    <text evidence="7">The sequence shown here is derived from an EMBL/GenBank/DDBJ whole genome shotgun (WGS) entry which is preliminary data.</text>
</comment>
<dbReference type="PANTHER" id="PTHR47268">
    <property type="entry name" value="ACYLPHOSPHATASE"/>
    <property type="match status" value="1"/>
</dbReference>
<dbReference type="EC" id="3.6.1.7" evidence="2 4"/>
<gene>
    <name evidence="7" type="ORF">KL771_11725</name>
</gene>
<dbReference type="InterPro" id="IPR017968">
    <property type="entry name" value="Acylphosphatase_CS"/>
</dbReference>
<keyword evidence="4" id="KW-0378">Hydrolase</keyword>
<dbReference type="GO" id="GO:0003998">
    <property type="term" value="F:acylphosphatase activity"/>
    <property type="evidence" value="ECO:0007669"/>
    <property type="project" value="UniProtKB-EC"/>
</dbReference>
<evidence type="ECO:0000256" key="4">
    <source>
        <dbReference type="PROSITE-ProRule" id="PRU00520"/>
    </source>
</evidence>
<evidence type="ECO:0000313" key="7">
    <source>
        <dbReference type="EMBL" id="MBT9290130.1"/>
    </source>
</evidence>
<dbReference type="InterPro" id="IPR036046">
    <property type="entry name" value="Acylphosphatase-like_dom_sf"/>
</dbReference>
<evidence type="ECO:0000256" key="1">
    <source>
        <dbReference type="ARBA" id="ARBA00005614"/>
    </source>
</evidence>
<evidence type="ECO:0000256" key="5">
    <source>
        <dbReference type="RuleBase" id="RU004168"/>
    </source>
</evidence>
<dbReference type="Proteomes" id="UP000766595">
    <property type="component" value="Unassembled WGS sequence"/>
</dbReference>